<gene>
    <name evidence="1" type="ORF">SVIM_LOCUS413271</name>
</gene>
<dbReference type="EMBL" id="CAADRP010001941">
    <property type="protein sequence ID" value="VFU57217.1"/>
    <property type="molecule type" value="Genomic_DNA"/>
</dbReference>
<dbReference type="PANTHER" id="PTHR33528:SF14">
    <property type="entry name" value="SOLUTE CARRIER FAMILY 35 MEMBER A4"/>
    <property type="match status" value="1"/>
</dbReference>
<sequence length="160" mass="17833">MAEHIEKTYRKPSNKNTVMACQTYGFVTLAGADCSDIGLLGQEGLTLAGGVAIFCEVHKRRTLGNHDTKAFMNSHLCFLKTIKFLDSHLPDQANVFRSQMGLIRSSFSFMFGTLSGIYIAQSYNVPNIKKLAVSGLSIAKQMEETYRKPDKKKDRDDVSE</sequence>
<dbReference type="Pfam" id="PF15054">
    <property type="entry name" value="DUF4535"/>
    <property type="match status" value="1"/>
</dbReference>
<reference evidence="1" key="1">
    <citation type="submission" date="2019-03" db="EMBL/GenBank/DDBJ databases">
        <authorList>
            <person name="Mank J."/>
            <person name="Almeida P."/>
        </authorList>
    </citation>
    <scope>NUCLEOTIDE SEQUENCE</scope>
    <source>
        <strain evidence="1">78183</strain>
    </source>
</reference>
<protein>
    <submittedName>
        <fullName evidence="1">Uncharacterized protein</fullName>
    </submittedName>
</protein>
<organism evidence="1">
    <name type="scientific">Salix viminalis</name>
    <name type="common">Common osier</name>
    <name type="synonym">Basket willow</name>
    <dbReference type="NCBI Taxonomy" id="40686"/>
    <lineage>
        <taxon>Eukaryota</taxon>
        <taxon>Viridiplantae</taxon>
        <taxon>Streptophyta</taxon>
        <taxon>Embryophyta</taxon>
        <taxon>Tracheophyta</taxon>
        <taxon>Spermatophyta</taxon>
        <taxon>Magnoliopsida</taxon>
        <taxon>eudicotyledons</taxon>
        <taxon>Gunneridae</taxon>
        <taxon>Pentapetalae</taxon>
        <taxon>rosids</taxon>
        <taxon>fabids</taxon>
        <taxon>Malpighiales</taxon>
        <taxon>Salicaceae</taxon>
        <taxon>Saliceae</taxon>
        <taxon>Salix</taxon>
    </lineage>
</organism>
<dbReference type="PANTHER" id="PTHR33528">
    <property type="entry name" value="OS07G0239500 PROTEIN"/>
    <property type="match status" value="1"/>
</dbReference>
<dbReference type="InterPro" id="IPR027854">
    <property type="entry name" value="STMP1"/>
</dbReference>
<accession>A0A6N2MUA8</accession>
<name>A0A6N2MUA8_SALVM</name>
<dbReference type="AlphaFoldDB" id="A0A6N2MUA8"/>
<evidence type="ECO:0000313" key="1">
    <source>
        <dbReference type="EMBL" id="VFU57217.1"/>
    </source>
</evidence>
<proteinExistence type="predicted"/>